<evidence type="ECO:0000259" key="2">
    <source>
        <dbReference type="Pfam" id="PF26371"/>
    </source>
</evidence>
<evidence type="ECO:0000313" key="3">
    <source>
        <dbReference type="EMBL" id="QNQ91212.1"/>
    </source>
</evidence>
<feature type="transmembrane region" description="Helical" evidence="1">
    <location>
        <begin position="257"/>
        <end position="276"/>
    </location>
</feature>
<evidence type="ECO:0000313" key="4">
    <source>
        <dbReference type="Proteomes" id="UP000516320"/>
    </source>
</evidence>
<reference evidence="3 4" key="1">
    <citation type="submission" date="2019-12" db="EMBL/GenBank/DDBJ databases">
        <title>Corynebacterium sp. nov., isolated from feces of the Anser Albifrons in China.</title>
        <authorList>
            <person name="Liu Q."/>
        </authorList>
    </citation>
    <scope>NUCLEOTIDE SEQUENCE [LARGE SCALE GENOMIC DNA]</scope>
    <source>
        <strain evidence="3 4">4H37-19</strain>
    </source>
</reference>
<dbReference type="EMBL" id="CP046884">
    <property type="protein sequence ID" value="QNQ91212.1"/>
    <property type="molecule type" value="Genomic_DNA"/>
</dbReference>
<dbReference type="KEGG" id="cpoy:GP475_11650"/>
<feature type="transmembrane region" description="Helical" evidence="1">
    <location>
        <begin position="283"/>
        <end position="302"/>
    </location>
</feature>
<feature type="transmembrane region" description="Helical" evidence="1">
    <location>
        <begin position="84"/>
        <end position="105"/>
    </location>
</feature>
<feature type="transmembrane region" description="Helical" evidence="1">
    <location>
        <begin position="308"/>
        <end position="327"/>
    </location>
</feature>
<organism evidence="3 4">
    <name type="scientific">Corynebacterium poyangense</name>
    <dbReference type="NCBI Taxonomy" id="2684405"/>
    <lineage>
        <taxon>Bacteria</taxon>
        <taxon>Bacillati</taxon>
        <taxon>Actinomycetota</taxon>
        <taxon>Actinomycetes</taxon>
        <taxon>Mycobacteriales</taxon>
        <taxon>Corynebacteriaceae</taxon>
        <taxon>Corynebacterium</taxon>
    </lineage>
</organism>
<dbReference type="RefSeq" id="WP_187974523.1">
    <property type="nucleotide sequence ID" value="NZ_CP046884.1"/>
</dbReference>
<gene>
    <name evidence="3" type="ORF">GP475_11650</name>
</gene>
<keyword evidence="1" id="KW-1133">Transmembrane helix</keyword>
<evidence type="ECO:0000256" key="1">
    <source>
        <dbReference type="SAM" id="Phobius"/>
    </source>
</evidence>
<feature type="transmembrane region" description="Helical" evidence="1">
    <location>
        <begin position="136"/>
        <end position="156"/>
    </location>
</feature>
<feature type="transmembrane region" description="Helical" evidence="1">
    <location>
        <begin position="334"/>
        <end position="350"/>
    </location>
</feature>
<feature type="transmembrane region" description="Helical" evidence="1">
    <location>
        <begin position="168"/>
        <end position="195"/>
    </location>
</feature>
<sequence>MNRRTLITTCLSALILGIGMGVGGWMRRWIADDGLIVLRTVLNLQAGNGPVFNAGERVEANTSTLWQYLIWAAASISGARLELVALWSALLLSAVAMVIGALGTGHLYRRHNFLLAPLGGLIYLCLPPARDFATSGLEWGLSIFWVAVLWLLLVLWSDARFSRIWMPLAVWAGLSWLVRPELVLYGGAVGLLLLLTAGTWKRGIAVLGCAVPLPLAYQIFRMGYYGLLTPHTAVAKSASGERWSNGIEYLKNFLNPYWLPVVLVVVLLAVVVPAGARIKKDRTTVAVGLMVLCAALHILYVIRVGGDFMHARMLLIPFFALLLPLWIIPLRRDLGMVALAVVVVWGGITIQRGSVAFHPDAPIKIVDEREFWTRAVDRESGDAPTLAQDYLDSPLLADFGVSLAKAEKNHDALLSLPDGKSWISLPPKPGTHPPLSIYILSLGAPGLEAPLDARMYDTVGLATPLAARQPRIPDGRIGHDKSLALDWQIAASGADISDPKALPSGVNIDQVKAAQKALRIPEFEELFASYQEPMSWSRFFKNIRFALGEGRTLKLSDDPKDYLIEK</sequence>
<keyword evidence="1" id="KW-0812">Transmembrane</keyword>
<proteinExistence type="predicted"/>
<keyword evidence="4" id="KW-1185">Reference proteome</keyword>
<name>A0A7H0SRN7_9CORY</name>
<accession>A0A7H0SRN7</accession>
<dbReference type="Proteomes" id="UP000516320">
    <property type="component" value="Chromosome"/>
</dbReference>
<feature type="domain" description="Terminal beta-(1-&gt;2)-arabinofuranosyltransferase C-terminal" evidence="2">
    <location>
        <begin position="417"/>
        <end position="563"/>
    </location>
</feature>
<keyword evidence="1" id="KW-0472">Membrane</keyword>
<dbReference type="AlphaFoldDB" id="A0A7H0SRN7"/>
<dbReference type="Pfam" id="PF26371">
    <property type="entry name" value="AftB_C"/>
    <property type="match status" value="1"/>
</dbReference>
<protein>
    <recommendedName>
        <fullName evidence="2">Terminal beta-(1-&gt;2)-arabinofuranosyltransferase C-terminal domain-containing protein</fullName>
    </recommendedName>
</protein>
<dbReference type="InterPro" id="IPR058983">
    <property type="entry name" value="AftB_C"/>
</dbReference>